<evidence type="ECO:0000313" key="3">
    <source>
        <dbReference type="EMBL" id="OBZ76213.1"/>
    </source>
</evidence>
<protein>
    <recommendedName>
        <fullName evidence="2">C2 NT-type domain-containing protein</fullName>
    </recommendedName>
</protein>
<dbReference type="AlphaFoldDB" id="A0A1C7MH42"/>
<dbReference type="PANTHER" id="PTHR21456:SF1">
    <property type="entry name" value="C2 NT-TYPE DOMAIN-CONTAINING PROTEIN"/>
    <property type="match status" value="1"/>
</dbReference>
<keyword evidence="4" id="KW-1185">Reference proteome</keyword>
<dbReference type="InterPro" id="IPR019448">
    <property type="entry name" value="NT-C2"/>
</dbReference>
<evidence type="ECO:0000259" key="2">
    <source>
        <dbReference type="PROSITE" id="PS51840"/>
    </source>
</evidence>
<dbReference type="OrthoDB" id="3365224at2759"/>
<dbReference type="STRING" id="5627.A0A1C7MH42"/>
<evidence type="ECO:0000313" key="4">
    <source>
        <dbReference type="Proteomes" id="UP000092993"/>
    </source>
</evidence>
<feature type="region of interest" description="Disordered" evidence="1">
    <location>
        <begin position="253"/>
        <end position="287"/>
    </location>
</feature>
<evidence type="ECO:0000256" key="1">
    <source>
        <dbReference type="SAM" id="MobiDB-lite"/>
    </source>
</evidence>
<name>A0A1C7MH42_GRIFR</name>
<dbReference type="EMBL" id="LUGG01000003">
    <property type="protein sequence ID" value="OBZ76213.1"/>
    <property type="molecule type" value="Genomic_DNA"/>
</dbReference>
<proteinExistence type="predicted"/>
<sequence>MTAWAQLQNYNVRWAHTVNVVVQMDVHRETRDLLPNELKLVVMQRVIPGDPDSPRQPRLGEVYLNLAEYADAGPVTRRYLLRQSKTNATLRLTIELEHIGGEKNYKPPPLRKGEILASVSGLLSNNSLLNTRLARELDLYIGDDVSTVGELAHPYADANGHIDADKLASSFGLRTTENLIEALFNPVPSASAVPTPFTYYAPPKTVEPDESLSSDSLSNSTEVRSMGSGGDSASYAASISSAEAQLSAGLADGHRHWWQKKRSRPGTPIMRNGRPPTPGQPVPVREG</sequence>
<gene>
    <name evidence="3" type="ORF">A0H81_03003</name>
</gene>
<feature type="compositionally biased region" description="Low complexity" evidence="1">
    <location>
        <begin position="211"/>
        <end position="220"/>
    </location>
</feature>
<accession>A0A1C7MH42</accession>
<comment type="caution">
    <text evidence="3">The sequence shown here is derived from an EMBL/GenBank/DDBJ whole genome shotgun (WGS) entry which is preliminary data.</text>
</comment>
<dbReference type="PROSITE" id="PS51840">
    <property type="entry name" value="C2_NT"/>
    <property type="match status" value="1"/>
</dbReference>
<feature type="domain" description="C2 NT-type" evidence="2">
    <location>
        <begin position="1"/>
        <end position="98"/>
    </location>
</feature>
<reference evidence="3 4" key="1">
    <citation type="submission" date="2016-03" db="EMBL/GenBank/DDBJ databases">
        <title>Whole genome sequencing of Grifola frondosa 9006-11.</title>
        <authorList>
            <person name="Min B."/>
            <person name="Park H."/>
            <person name="Kim J.-G."/>
            <person name="Cho H."/>
            <person name="Oh Y.-L."/>
            <person name="Kong W.-S."/>
            <person name="Choi I.-G."/>
        </authorList>
    </citation>
    <scope>NUCLEOTIDE SEQUENCE [LARGE SCALE GENOMIC DNA]</scope>
    <source>
        <strain evidence="3 4">9006-11</strain>
    </source>
</reference>
<dbReference type="Proteomes" id="UP000092993">
    <property type="component" value="Unassembled WGS sequence"/>
</dbReference>
<dbReference type="Pfam" id="PF10358">
    <property type="entry name" value="NT-C2"/>
    <property type="match status" value="1"/>
</dbReference>
<organism evidence="3 4">
    <name type="scientific">Grifola frondosa</name>
    <name type="common">Maitake</name>
    <name type="synonym">Polyporus frondosus</name>
    <dbReference type="NCBI Taxonomy" id="5627"/>
    <lineage>
        <taxon>Eukaryota</taxon>
        <taxon>Fungi</taxon>
        <taxon>Dikarya</taxon>
        <taxon>Basidiomycota</taxon>
        <taxon>Agaricomycotina</taxon>
        <taxon>Agaricomycetes</taxon>
        <taxon>Polyporales</taxon>
        <taxon>Grifolaceae</taxon>
        <taxon>Grifola</taxon>
    </lineage>
</organism>
<feature type="region of interest" description="Disordered" evidence="1">
    <location>
        <begin position="202"/>
        <end position="234"/>
    </location>
</feature>
<dbReference type="InterPro" id="IPR039931">
    <property type="entry name" value="EEIG1/2-like"/>
</dbReference>
<dbReference type="PANTHER" id="PTHR21456">
    <property type="entry name" value="FAMILY WITH SEQUENCE SIMILARITY 102"/>
    <property type="match status" value="1"/>
</dbReference>